<feature type="region of interest" description="Disordered" evidence="1">
    <location>
        <begin position="19"/>
        <end position="55"/>
    </location>
</feature>
<proteinExistence type="predicted"/>
<dbReference type="AlphaFoldDB" id="A0AAD7FHZ8"/>
<sequence length="130" mass="13706">MGWIRSWVKGTGTPVPLTGVRSLDEVGTGRNKLRKGKSPNEDRSPVKIDPGLLEPEPELGQNWSGVGLFLLTRPSGVSSAPGASSAALIWCCEAKTITRHEASGGGSWVLSRTNGLRAMSTSDGGKYSLI</sequence>
<accession>A0AAD7FHZ8</accession>
<comment type="caution">
    <text evidence="2">The sequence shown here is derived from an EMBL/GenBank/DDBJ whole genome shotgun (WGS) entry which is preliminary data.</text>
</comment>
<gene>
    <name evidence="2" type="ORF">FB45DRAFT_1006658</name>
</gene>
<evidence type="ECO:0000256" key="1">
    <source>
        <dbReference type="SAM" id="MobiDB-lite"/>
    </source>
</evidence>
<dbReference type="EMBL" id="JARKIF010000016">
    <property type="protein sequence ID" value="KAJ7621347.1"/>
    <property type="molecule type" value="Genomic_DNA"/>
</dbReference>
<reference evidence="2" key="1">
    <citation type="submission" date="2023-03" db="EMBL/GenBank/DDBJ databases">
        <title>Massive genome expansion in bonnet fungi (Mycena s.s.) driven by repeated elements and novel gene families across ecological guilds.</title>
        <authorList>
            <consortium name="Lawrence Berkeley National Laboratory"/>
            <person name="Harder C.B."/>
            <person name="Miyauchi S."/>
            <person name="Viragh M."/>
            <person name="Kuo A."/>
            <person name="Thoen E."/>
            <person name="Andreopoulos B."/>
            <person name="Lu D."/>
            <person name="Skrede I."/>
            <person name="Drula E."/>
            <person name="Henrissat B."/>
            <person name="Morin E."/>
            <person name="Kohler A."/>
            <person name="Barry K."/>
            <person name="LaButti K."/>
            <person name="Morin E."/>
            <person name="Salamov A."/>
            <person name="Lipzen A."/>
            <person name="Mereny Z."/>
            <person name="Hegedus B."/>
            <person name="Baldrian P."/>
            <person name="Stursova M."/>
            <person name="Weitz H."/>
            <person name="Taylor A."/>
            <person name="Grigoriev I.V."/>
            <person name="Nagy L.G."/>
            <person name="Martin F."/>
            <person name="Kauserud H."/>
        </authorList>
    </citation>
    <scope>NUCLEOTIDE SEQUENCE</scope>
    <source>
        <strain evidence="2">9284</strain>
    </source>
</reference>
<evidence type="ECO:0000313" key="3">
    <source>
        <dbReference type="Proteomes" id="UP001221142"/>
    </source>
</evidence>
<keyword evidence="3" id="KW-1185">Reference proteome</keyword>
<name>A0AAD7FHZ8_9AGAR</name>
<dbReference type="Proteomes" id="UP001221142">
    <property type="component" value="Unassembled WGS sequence"/>
</dbReference>
<organism evidence="2 3">
    <name type="scientific">Roridomyces roridus</name>
    <dbReference type="NCBI Taxonomy" id="1738132"/>
    <lineage>
        <taxon>Eukaryota</taxon>
        <taxon>Fungi</taxon>
        <taxon>Dikarya</taxon>
        <taxon>Basidiomycota</taxon>
        <taxon>Agaricomycotina</taxon>
        <taxon>Agaricomycetes</taxon>
        <taxon>Agaricomycetidae</taxon>
        <taxon>Agaricales</taxon>
        <taxon>Marasmiineae</taxon>
        <taxon>Mycenaceae</taxon>
        <taxon>Roridomyces</taxon>
    </lineage>
</organism>
<evidence type="ECO:0000313" key="2">
    <source>
        <dbReference type="EMBL" id="KAJ7621347.1"/>
    </source>
</evidence>
<protein>
    <submittedName>
        <fullName evidence="2">Uncharacterized protein</fullName>
    </submittedName>
</protein>